<dbReference type="Proteomes" id="UP000422221">
    <property type="component" value="Unassembled WGS sequence"/>
</dbReference>
<organism evidence="2 3">
    <name type="scientific">Bacteroides salyersiae</name>
    <dbReference type="NCBI Taxonomy" id="291644"/>
    <lineage>
        <taxon>Bacteria</taxon>
        <taxon>Pseudomonadati</taxon>
        <taxon>Bacteroidota</taxon>
        <taxon>Bacteroidia</taxon>
        <taxon>Bacteroidales</taxon>
        <taxon>Bacteroidaceae</taxon>
        <taxon>Bacteroides</taxon>
    </lineage>
</organism>
<dbReference type="InterPro" id="IPR036736">
    <property type="entry name" value="ACP-like_sf"/>
</dbReference>
<protein>
    <submittedName>
        <fullName evidence="2">Acyl carrier protein</fullName>
    </submittedName>
</protein>
<dbReference type="Gene3D" id="1.10.1200.10">
    <property type="entry name" value="ACP-like"/>
    <property type="match status" value="1"/>
</dbReference>
<comment type="caution">
    <text evidence="2">The sequence shown here is derived from an EMBL/GenBank/DDBJ whole genome shotgun (WGS) entry which is preliminary data.</text>
</comment>
<proteinExistence type="predicted"/>
<evidence type="ECO:0000259" key="1">
    <source>
        <dbReference type="PROSITE" id="PS50075"/>
    </source>
</evidence>
<dbReference type="SUPFAM" id="SSF47336">
    <property type="entry name" value="ACP-like"/>
    <property type="match status" value="1"/>
</dbReference>
<dbReference type="EMBL" id="VWMK01000035">
    <property type="protein sequence ID" value="KAA3757251.1"/>
    <property type="molecule type" value="Genomic_DNA"/>
</dbReference>
<feature type="domain" description="Carrier" evidence="1">
    <location>
        <begin position="1"/>
        <end position="73"/>
    </location>
</feature>
<dbReference type="InterPro" id="IPR009081">
    <property type="entry name" value="PP-bd_ACP"/>
</dbReference>
<name>A0A7J4XCI1_9BACE</name>
<sequence length="75" mass="8509">MDKLLELLKGIRPDVDFETETALIDDGILDSFDVVSIISELDDEFGVQIRIAELDPDNFNSLQSIWNLVQKLKSN</sequence>
<evidence type="ECO:0000313" key="2">
    <source>
        <dbReference type="EMBL" id="KAA3757251.1"/>
    </source>
</evidence>
<evidence type="ECO:0000313" key="3">
    <source>
        <dbReference type="Proteomes" id="UP000422221"/>
    </source>
</evidence>
<dbReference type="Pfam" id="PF00550">
    <property type="entry name" value="PP-binding"/>
    <property type="match status" value="1"/>
</dbReference>
<dbReference type="AlphaFoldDB" id="A0A7J4XCI1"/>
<dbReference type="PROSITE" id="PS50075">
    <property type="entry name" value="CARRIER"/>
    <property type="match status" value="1"/>
</dbReference>
<gene>
    <name evidence="2" type="ORF">F3F73_22445</name>
</gene>
<reference evidence="2 3" key="1">
    <citation type="journal article" date="2019" name="Nat. Med.">
        <title>A library of human gut bacterial isolates paired with longitudinal multiomics data enables mechanistic microbiome research.</title>
        <authorList>
            <person name="Poyet M."/>
            <person name="Groussin M."/>
            <person name="Gibbons S.M."/>
            <person name="Avila-Pacheco J."/>
            <person name="Jiang X."/>
            <person name="Kearney S.M."/>
            <person name="Perrotta A.R."/>
            <person name="Berdy B."/>
            <person name="Zhao S."/>
            <person name="Lieberman T.D."/>
            <person name="Swanson P.K."/>
            <person name="Smith M."/>
            <person name="Roesemann S."/>
            <person name="Alexander J.E."/>
            <person name="Rich S.A."/>
            <person name="Livny J."/>
            <person name="Vlamakis H."/>
            <person name="Clish C."/>
            <person name="Bullock K."/>
            <person name="Deik A."/>
            <person name="Scott J."/>
            <person name="Pierce K.A."/>
            <person name="Xavier R.J."/>
            <person name="Alm E.J."/>
        </authorList>
    </citation>
    <scope>NUCLEOTIDE SEQUENCE [LARGE SCALE GENOMIC DNA]</scope>
    <source>
        <strain evidence="2 3">BIOML-A10</strain>
    </source>
</reference>
<accession>A0A7J4XCI1</accession>
<dbReference type="RefSeq" id="WP_130059904.1">
    <property type="nucleotide sequence ID" value="NZ_CP081899.1"/>
</dbReference>